<dbReference type="InterPro" id="IPR011109">
    <property type="entry name" value="DNA_bind_recombinase_dom"/>
</dbReference>
<dbReference type="AlphaFoldDB" id="M5AM23"/>
<dbReference type="GO" id="GO:0003677">
    <property type="term" value="F:DNA binding"/>
    <property type="evidence" value="ECO:0007669"/>
    <property type="project" value="InterPro"/>
</dbReference>
<dbReference type="PANTHER" id="PTHR30461:SF23">
    <property type="entry name" value="DNA RECOMBINASE-RELATED"/>
    <property type="match status" value="1"/>
</dbReference>
<accession>M5AM23</accession>
<dbReference type="Pfam" id="PF07508">
    <property type="entry name" value="Recombinase"/>
    <property type="match status" value="1"/>
</dbReference>
<sequence length="691" mass="77284">MKITSDHLARGAFIYIRQSTVDQLANNHESRRRQYGLADRAHALGWTDVTVIDDDLGRSGSGISRPGFEKLLAAICEGRVGAVFAIEVSRLARNGRDWHTLIEFCGLVGTVIVDEDGIYEPRHPNDRLLLGMKGTMSELELSLLRARSMEALKQKARRGELFFTVAVGYVKVGRDKIEMDPDLRVREAIGLVFTRFAEMQSIRQVFLSLRSDQIALPYLNSRNSGQRQVLWKLPVYATVSNLLTNPVYAGAYAFGRTGSRTIIENGRKRIVRGRRKDRSDWAVLLVDHHEGYLSWAEFERNQRLIADNANGKGMMVRGPVRKGEALLAGLLRCGHCGRRLLVSYNGTKGDVGRYKCDATRSNPGGDPCISFGALRVDEAVGVEIVRLLQPLGVEAAIQAITQCEHQSGEKQRQIELALEQARYEATRAHRQYDTVDPDNRLVAGELERRWNGALASVRALEEELEALLRQRPAALGVEERQRLLQMGADLEAAWHHPAATSVTRKRIVRVVLREIVAQVEGDQIHLLLHWQGGDHTSLTVRKNRRGQTRWSVEPETVELIRACARMMPDKAIAGMLNRMGKRTGRSNGWTQSRVRGFRNTHDIAVYRDGEWAERGEVTLTEAASILNLSPATVLRQIRAGIIPAQQYCMGAPWVIKRGNIEDSHLIERITSCSKGPPSSDSDPEDPCLSIA</sequence>
<dbReference type="SMART" id="SM00857">
    <property type="entry name" value="Resolvase"/>
    <property type="match status" value="1"/>
</dbReference>
<dbReference type="PROSITE" id="PS51737">
    <property type="entry name" value="RECOMBINASE_DNA_BIND"/>
    <property type="match status" value="1"/>
</dbReference>
<dbReference type="GO" id="GO:0000150">
    <property type="term" value="F:DNA strand exchange activity"/>
    <property type="evidence" value="ECO:0007669"/>
    <property type="project" value="InterPro"/>
</dbReference>
<dbReference type="InterPro" id="IPR025827">
    <property type="entry name" value="Zn_ribbon_recom_dom"/>
</dbReference>
<dbReference type="InterPro" id="IPR038109">
    <property type="entry name" value="DNA_bind_recomb_sf"/>
</dbReference>
<dbReference type="Gene3D" id="3.40.50.1390">
    <property type="entry name" value="Resolvase, N-terminal catalytic domain"/>
    <property type="match status" value="1"/>
</dbReference>
<dbReference type="OrthoDB" id="7475655at2"/>
<dbReference type="SUPFAM" id="SSF53041">
    <property type="entry name" value="Resolvase-like"/>
    <property type="match status" value="1"/>
</dbReference>
<dbReference type="InterPro" id="IPR006119">
    <property type="entry name" value="Resolv_N"/>
</dbReference>
<dbReference type="Pfam" id="PF12728">
    <property type="entry name" value="HTH_17"/>
    <property type="match status" value="1"/>
</dbReference>
<protein>
    <submittedName>
        <fullName evidence="1">Putative recombinase</fullName>
    </submittedName>
</protein>
<dbReference type="PROSITE" id="PS51736">
    <property type="entry name" value="RECOMBINASES_3"/>
    <property type="match status" value="1"/>
</dbReference>
<dbReference type="RefSeq" id="WP_019863554.1">
    <property type="nucleotide sequence ID" value="NZ_LZTH01000014.1"/>
</dbReference>
<reference evidence="1" key="2">
    <citation type="journal article" date="2013" name="Microbes Environ.">
        <title>Commonalities and Differences among Symbiosis Islands of Three Mesorhizobium loti Strains.</title>
        <authorList>
            <person name="Kasai-Maita H."/>
            <person name="Hirakawa H."/>
            <person name="Nakamura Y."/>
            <person name="Kaneko T."/>
            <person name="Miki K."/>
            <person name="Maruya J."/>
            <person name="Okazaki S."/>
            <person name="Tabata S."/>
            <person name="Saeki K."/>
            <person name="Sato S."/>
        </authorList>
    </citation>
    <scope>NUCLEOTIDE SEQUENCE</scope>
    <source>
        <strain evidence="1">NZP2037</strain>
    </source>
</reference>
<name>M5AM23_RHILI</name>
<dbReference type="Pfam" id="PF00239">
    <property type="entry name" value="Resolvase"/>
    <property type="match status" value="1"/>
</dbReference>
<dbReference type="InterPro" id="IPR050639">
    <property type="entry name" value="SSR_resolvase"/>
</dbReference>
<dbReference type="PANTHER" id="PTHR30461">
    <property type="entry name" value="DNA-INVERTASE FROM LAMBDOID PROPHAGE"/>
    <property type="match status" value="1"/>
</dbReference>
<proteinExistence type="predicted"/>
<dbReference type="InterPro" id="IPR041657">
    <property type="entry name" value="HTH_17"/>
</dbReference>
<organism evidence="1">
    <name type="scientific">Rhizobium loti</name>
    <name type="common">Mesorhizobium loti</name>
    <dbReference type="NCBI Taxonomy" id="381"/>
    <lineage>
        <taxon>Bacteria</taxon>
        <taxon>Pseudomonadati</taxon>
        <taxon>Pseudomonadota</taxon>
        <taxon>Alphaproteobacteria</taxon>
        <taxon>Hyphomicrobiales</taxon>
        <taxon>Phyllobacteriaceae</taxon>
        <taxon>Mesorhizobium</taxon>
    </lineage>
</organism>
<dbReference type="EMBL" id="AP012557">
    <property type="protein sequence ID" value="BAN09908.1"/>
    <property type="molecule type" value="Genomic_DNA"/>
</dbReference>
<evidence type="ECO:0000313" key="1">
    <source>
        <dbReference type="EMBL" id="BAN09908.1"/>
    </source>
</evidence>
<reference evidence="1" key="1">
    <citation type="submission" date="2012-10" db="EMBL/GenBank/DDBJ databases">
        <authorList>
            <person name="Maita H."/>
            <person name="Sato S."/>
        </authorList>
    </citation>
    <scope>NUCLEOTIDE SEQUENCE</scope>
    <source>
        <strain evidence="1">NZP2037</strain>
    </source>
</reference>
<dbReference type="Pfam" id="PF13408">
    <property type="entry name" value="Zn_ribbon_recom"/>
    <property type="match status" value="1"/>
</dbReference>
<dbReference type="CDD" id="cd00338">
    <property type="entry name" value="Ser_Recombinase"/>
    <property type="match status" value="1"/>
</dbReference>
<dbReference type="InterPro" id="IPR036162">
    <property type="entry name" value="Resolvase-like_N_sf"/>
</dbReference>
<dbReference type="Gene3D" id="3.90.1750.20">
    <property type="entry name" value="Putative Large Serine Recombinase, Chain B, Domain 2"/>
    <property type="match status" value="1"/>
</dbReference>